<evidence type="ECO:0000256" key="1">
    <source>
        <dbReference type="SAM" id="SignalP"/>
    </source>
</evidence>
<keyword evidence="3" id="KW-1185">Reference proteome</keyword>
<evidence type="ECO:0000313" key="3">
    <source>
        <dbReference type="Proteomes" id="UP001139414"/>
    </source>
</evidence>
<evidence type="ECO:0000313" key="2">
    <source>
        <dbReference type="EMBL" id="MCB7481356.1"/>
    </source>
</evidence>
<dbReference type="Proteomes" id="UP001139414">
    <property type="component" value="Unassembled WGS sequence"/>
</dbReference>
<protein>
    <submittedName>
        <fullName evidence="2">DUF4097 domain-containing protein</fullName>
    </submittedName>
</protein>
<proteinExistence type="predicted"/>
<gene>
    <name evidence="2" type="ORF">LGQ90_08805</name>
</gene>
<dbReference type="AlphaFoldDB" id="A0A9X1RX96"/>
<comment type="caution">
    <text evidence="2">The sequence shown here is derived from an EMBL/GenBank/DDBJ whole genome shotgun (WGS) entry which is preliminary data.</text>
</comment>
<name>A0A9X1RX96_9FLAO</name>
<organism evidence="2 3">
    <name type="scientific">Christiangramia sediminis</name>
    <dbReference type="NCBI Taxonomy" id="2881336"/>
    <lineage>
        <taxon>Bacteria</taxon>
        <taxon>Pseudomonadati</taxon>
        <taxon>Bacteroidota</taxon>
        <taxon>Flavobacteriia</taxon>
        <taxon>Flavobacteriales</taxon>
        <taxon>Flavobacteriaceae</taxon>
        <taxon>Christiangramia</taxon>
    </lineage>
</organism>
<feature type="chain" id="PRO_5040872699" evidence="1">
    <location>
        <begin position="23"/>
        <end position="466"/>
    </location>
</feature>
<accession>A0A9X1RX96</accession>
<reference evidence="2" key="1">
    <citation type="submission" date="2021-10" db="EMBL/GenBank/DDBJ databases">
        <title>Gramella sp. ASW11-100T, isolated from marine sediment.</title>
        <authorList>
            <person name="Xia C."/>
        </authorList>
    </citation>
    <scope>NUCLEOTIDE SEQUENCE</scope>
    <source>
        <strain evidence="2">ASW11-100</strain>
    </source>
</reference>
<sequence>MRTIRLKYVMLSLFFITAGSFAQTKKLSKNYKTSPDVNVELDSRHTNIIIENWDRNEVQIEAYLEGDTGDKQMTKKLLDSWKLETSASNGKINIESGGSVNWNMDMDMDLGMAQLQPALSELPEMLGPLMENLVGPILNNIAENPLPPGFAEDMKGMKFDYEAYKKDGDKYLEKWESDFEKKFGKEYEVKMEKWAKEMEKNSEKWEKEYEVKMEAWGKDFEKDMEVWGEEFGKKMEAWGEQFGKQFEAQMESGENSVFIMENGKGIKSKKTIKLKIPKDAKLELNVRHGELKLGSTIKNLKADLSHSRLSANRISGKNTNIKASYTPVKVAFWDYGILSTDFVKNCHIDKAVSIKLNSNSSDVVINELQKTGVLTGSFGKLDINNLGADFETLNISLENSDLELNLPDTAFNFSFNGMQSSIKHPSGLKLKSTKSYDNEILNGYNKSREGNSNITIKANFSDVLIN</sequence>
<feature type="signal peptide" evidence="1">
    <location>
        <begin position="1"/>
        <end position="22"/>
    </location>
</feature>
<keyword evidence="1" id="KW-0732">Signal</keyword>
<dbReference type="EMBL" id="JAJBZG010000004">
    <property type="protein sequence ID" value="MCB7481356.1"/>
    <property type="molecule type" value="Genomic_DNA"/>
</dbReference>